<evidence type="ECO:0000313" key="1">
    <source>
        <dbReference type="EMBL" id="CAD9654297.1"/>
    </source>
</evidence>
<gene>
    <name evidence="1" type="ORF">ASAN02232_LOCUS293</name>
</gene>
<organism evidence="1">
    <name type="scientific">Akashiwo sanguinea</name>
    <dbReference type="NCBI Taxonomy" id="143672"/>
    <lineage>
        <taxon>Eukaryota</taxon>
        <taxon>Sar</taxon>
        <taxon>Alveolata</taxon>
        <taxon>Dinophyceae</taxon>
        <taxon>Gymnodiniales</taxon>
        <taxon>Gymnodiniaceae</taxon>
        <taxon>Akashiwo</taxon>
    </lineage>
</organism>
<proteinExistence type="predicted"/>
<protein>
    <submittedName>
        <fullName evidence="1">Uncharacterized protein</fullName>
    </submittedName>
</protein>
<name>A0A7S2QX92_9DINO</name>
<dbReference type="EMBL" id="HBHG01001572">
    <property type="protein sequence ID" value="CAD9654297.1"/>
    <property type="molecule type" value="Transcribed_RNA"/>
</dbReference>
<accession>A0A7S2QX92</accession>
<reference evidence="1" key="1">
    <citation type="submission" date="2021-01" db="EMBL/GenBank/DDBJ databases">
        <authorList>
            <person name="Corre E."/>
            <person name="Pelletier E."/>
            <person name="Niang G."/>
            <person name="Scheremetjew M."/>
            <person name="Finn R."/>
            <person name="Kale V."/>
            <person name="Holt S."/>
            <person name="Cochrane G."/>
            <person name="Meng A."/>
            <person name="Brown T."/>
            <person name="Cohen L."/>
        </authorList>
    </citation>
    <scope>NUCLEOTIDE SEQUENCE</scope>
    <source>
        <strain evidence="1">CCCM 885</strain>
    </source>
</reference>
<dbReference type="AlphaFoldDB" id="A0A7S2QX92"/>
<sequence>MPPVSCGFKQMKNVQVNMTAEGVGCTDPRNPIGQIKSVTVTGIQFDGLRLKCQVQNRRLILDKLGDFVGHLLSLLETWLANIASNLLIPFMNKQIAAYVEQFYSKAPNCTRFN</sequence>